<dbReference type="Proteomes" id="UP001295794">
    <property type="component" value="Unassembled WGS sequence"/>
</dbReference>
<feature type="compositionally biased region" description="Low complexity" evidence="3">
    <location>
        <begin position="585"/>
        <end position="601"/>
    </location>
</feature>
<dbReference type="InterPro" id="IPR006084">
    <property type="entry name" value="XPG/Rad2"/>
</dbReference>
<evidence type="ECO:0000259" key="5">
    <source>
        <dbReference type="SMART" id="SM00485"/>
    </source>
</evidence>
<feature type="compositionally biased region" description="Low complexity" evidence="3">
    <location>
        <begin position="730"/>
        <end position="741"/>
    </location>
</feature>
<dbReference type="Pfam" id="PF00867">
    <property type="entry name" value="XPG_I"/>
    <property type="match status" value="1"/>
</dbReference>
<keyword evidence="1" id="KW-0540">Nuclease</keyword>
<dbReference type="SMART" id="SM00484">
    <property type="entry name" value="XPGI"/>
    <property type="match status" value="1"/>
</dbReference>
<protein>
    <recommendedName>
        <fullName evidence="8">XPG-I domain-containing protein</fullName>
    </recommendedName>
</protein>
<feature type="region of interest" description="Disordered" evidence="3">
    <location>
        <begin position="518"/>
        <end position="557"/>
    </location>
</feature>
<dbReference type="Gene3D" id="3.40.50.1010">
    <property type="entry name" value="5'-nuclease"/>
    <property type="match status" value="1"/>
</dbReference>
<dbReference type="GO" id="GO:0006281">
    <property type="term" value="P:DNA repair"/>
    <property type="evidence" value="ECO:0007669"/>
    <property type="project" value="UniProtKB-ARBA"/>
</dbReference>
<evidence type="ECO:0000313" key="6">
    <source>
        <dbReference type="EMBL" id="CAK5264231.1"/>
    </source>
</evidence>
<dbReference type="PRINTS" id="PR00853">
    <property type="entry name" value="XPGRADSUPER"/>
</dbReference>
<dbReference type="AlphaFoldDB" id="A0AAD2GVC7"/>
<feature type="compositionally biased region" description="Basic and acidic residues" evidence="3">
    <location>
        <begin position="792"/>
        <end position="808"/>
    </location>
</feature>
<dbReference type="SUPFAM" id="SSF88723">
    <property type="entry name" value="PIN domain-like"/>
    <property type="match status" value="1"/>
</dbReference>
<dbReference type="GO" id="GO:0008821">
    <property type="term" value="F:crossover junction DNA endonuclease activity"/>
    <property type="evidence" value="ECO:0007669"/>
    <property type="project" value="InterPro"/>
</dbReference>
<feature type="region of interest" description="Disordered" evidence="3">
    <location>
        <begin position="693"/>
        <end position="808"/>
    </location>
</feature>
<dbReference type="InterPro" id="IPR006086">
    <property type="entry name" value="XPG-I_dom"/>
</dbReference>
<dbReference type="InterPro" id="IPR037316">
    <property type="entry name" value="Yen1_H3TH"/>
</dbReference>
<evidence type="ECO:0000256" key="1">
    <source>
        <dbReference type="ARBA" id="ARBA00022722"/>
    </source>
</evidence>
<feature type="compositionally biased region" description="Basic residues" evidence="3">
    <location>
        <begin position="542"/>
        <end position="554"/>
    </location>
</feature>
<keyword evidence="7" id="KW-1185">Reference proteome</keyword>
<dbReference type="Pfam" id="PF18380">
    <property type="entry name" value="GEN1_C"/>
    <property type="match status" value="1"/>
</dbReference>
<feature type="compositionally biased region" description="Polar residues" evidence="3">
    <location>
        <begin position="695"/>
        <end position="708"/>
    </location>
</feature>
<dbReference type="PANTHER" id="PTHR11081">
    <property type="entry name" value="FLAP ENDONUCLEASE FAMILY MEMBER"/>
    <property type="match status" value="1"/>
</dbReference>
<dbReference type="EMBL" id="CAVNYO010000048">
    <property type="protein sequence ID" value="CAK5264231.1"/>
    <property type="molecule type" value="Genomic_DNA"/>
</dbReference>
<gene>
    <name evidence="6" type="ORF">MYCIT1_LOCUS4215</name>
</gene>
<evidence type="ECO:0008006" key="8">
    <source>
        <dbReference type="Google" id="ProtNLM"/>
    </source>
</evidence>
<sequence>MGVPGLWKELEPAGKVRSLTEVAVVEGFENNSNGLRGFRIGIDASIWFFHAAYGKEGENPELRTMFFRCATLMHAPFLPLFVFDGPLRPGQKRGKSINRQSHKLTTGMKEIVESFGYEWRVAPGEAEAELAYLNRIGVIDGILSDDVDNFLFGATTVIRNSSNNLSGNRSNPVLNSDGRDDKNHSRVFRIEDITDKTGLTRGDMILIGLCSGGDYDTSGMTGCGPGIARGLVKYGFGRSLYDAAKNLSRENLPAFLANWRNQMRHELATDSQGFLGSKRKKLASQIPDAFPDIDILLSYVNPLTSESMGRASDNLDLTWRKEPDLGKLAATCEFYFEWGYRDAIVKRFKTVIWHGAVMRILRRAVLDLEEKRLAAPTTPRKNAKPPVEGTPSKLITRHFSSMNIDSDDSDADDDEQLMSKITRARNHASTDGILEYRVEVRPGQLVRLAESGIKNTRRPLDVDPWAGMTESGNEADADDVDVITPEQRRAQEQKEILLWIPASMMQLAEPRLVREFEDKEEAKRAKKAKKGTGTRSAAPKARSPKAKRIVKKAKPVVEEDTEEEVPRIVIKKQVKAIPEEEEESGPSTPSKPKTAPKAKMTLPSDSEDSEDDQLPVFSKPMPAKKIIKTGDDPFLQSAPLRVVRDLTRGKSQARMNDFMPLAHARARSKATASAPVRSLSAVLGVSNRLDAVSAPRTSGSSDPTSQPSVPAKTARLFPLAGQDRSRARQRSNSSDSDSRLSTKVLKSPRKAKEHTSPRKGPTASRAASPTPGARRPLVKPAVIDISSDSEDEPRPRLPAKEIIDLSDL</sequence>
<reference evidence="6" key="1">
    <citation type="submission" date="2023-11" db="EMBL/GenBank/DDBJ databases">
        <authorList>
            <person name="De Vega J J."/>
            <person name="De Vega J J."/>
        </authorList>
    </citation>
    <scope>NUCLEOTIDE SEQUENCE</scope>
</reference>
<proteinExistence type="predicted"/>
<dbReference type="PANTHER" id="PTHR11081:SF75">
    <property type="entry name" value="ENDONUCLEASE, PUTATIVE (AFU_ORTHOLOGUE AFUA_3G13260)-RELATED"/>
    <property type="match status" value="1"/>
</dbReference>
<dbReference type="InterPro" id="IPR041177">
    <property type="entry name" value="GEN1_C"/>
</dbReference>
<feature type="domain" description="XPG-I" evidence="4">
    <location>
        <begin position="113"/>
        <end position="193"/>
    </location>
</feature>
<dbReference type="InterPro" id="IPR006085">
    <property type="entry name" value="XPG_DNA_repair_N"/>
</dbReference>
<dbReference type="SMART" id="SM00485">
    <property type="entry name" value="XPGN"/>
    <property type="match status" value="1"/>
</dbReference>
<dbReference type="InterPro" id="IPR029060">
    <property type="entry name" value="PIN-like_dom_sf"/>
</dbReference>
<feature type="domain" description="XPG N-terminal" evidence="5">
    <location>
        <begin position="1"/>
        <end position="106"/>
    </location>
</feature>
<dbReference type="CDD" id="cd09870">
    <property type="entry name" value="PIN_YEN1"/>
    <property type="match status" value="1"/>
</dbReference>
<dbReference type="GO" id="GO:0017108">
    <property type="term" value="F:5'-flap endonuclease activity"/>
    <property type="evidence" value="ECO:0007669"/>
    <property type="project" value="TreeGrafter"/>
</dbReference>
<evidence type="ECO:0000259" key="4">
    <source>
        <dbReference type="SMART" id="SM00484"/>
    </source>
</evidence>
<evidence type="ECO:0000313" key="7">
    <source>
        <dbReference type="Proteomes" id="UP001295794"/>
    </source>
</evidence>
<accession>A0AAD2GVC7</accession>
<dbReference type="InterPro" id="IPR036279">
    <property type="entry name" value="5-3_exonuclease_C_sf"/>
</dbReference>
<name>A0AAD2GVC7_9AGAR</name>
<comment type="caution">
    <text evidence="6">The sequence shown here is derived from an EMBL/GenBank/DDBJ whole genome shotgun (WGS) entry which is preliminary data.</text>
</comment>
<evidence type="ECO:0000256" key="2">
    <source>
        <dbReference type="ARBA" id="ARBA00022801"/>
    </source>
</evidence>
<feature type="region of interest" description="Disordered" evidence="3">
    <location>
        <begin position="574"/>
        <end position="617"/>
    </location>
</feature>
<organism evidence="6 7">
    <name type="scientific">Mycena citricolor</name>
    <dbReference type="NCBI Taxonomy" id="2018698"/>
    <lineage>
        <taxon>Eukaryota</taxon>
        <taxon>Fungi</taxon>
        <taxon>Dikarya</taxon>
        <taxon>Basidiomycota</taxon>
        <taxon>Agaricomycotina</taxon>
        <taxon>Agaricomycetes</taxon>
        <taxon>Agaricomycetidae</taxon>
        <taxon>Agaricales</taxon>
        <taxon>Marasmiineae</taxon>
        <taxon>Mycenaceae</taxon>
        <taxon>Mycena</taxon>
    </lineage>
</organism>
<dbReference type="CDD" id="cd09906">
    <property type="entry name" value="H3TH_YEN1"/>
    <property type="match status" value="1"/>
</dbReference>
<evidence type="ECO:0000256" key="3">
    <source>
        <dbReference type="SAM" id="MobiDB-lite"/>
    </source>
</evidence>
<dbReference type="SUPFAM" id="SSF47807">
    <property type="entry name" value="5' to 3' exonuclease, C-terminal subdomain"/>
    <property type="match status" value="1"/>
</dbReference>
<keyword evidence="2" id="KW-0378">Hydrolase</keyword>